<feature type="signal peptide" evidence="3">
    <location>
        <begin position="1"/>
        <end position="19"/>
    </location>
</feature>
<dbReference type="PANTHER" id="PTHR33619:SF3">
    <property type="entry name" value="POLYSACCHARIDE EXPORT PROTEIN GFCE-RELATED"/>
    <property type="match status" value="1"/>
</dbReference>
<keyword evidence="6" id="KW-1185">Reference proteome</keyword>
<feature type="domain" description="Polysaccharide export protein N-terminal" evidence="4">
    <location>
        <begin position="42"/>
        <end position="134"/>
    </location>
</feature>
<accession>A0ABU2YMI3</accession>
<sequence length="252" mass="27649">MRFLLLILLSVIFSSCASKKEVLYFQDAKEKGALTVSYKSPTIQPNDILDIKIETLVPEVAIPYNKGANSQIQTASIDLLMLNGYLVSTENTINFPVLGEISVKGITTKALESKIKKLLEEGKHLINPGVYIRILNAKVTILGEVNAPGTYNFTEQNINILQALGYANDLTINGVRDDVMIIREVDGIRTISHLDLTSAELLNNPYYTIQPNDIIYVNQNNPKVKTAGFVGNVGTVLTIASLALSVTILLTR</sequence>
<gene>
    <name evidence="5" type="ORF">RM697_11970</name>
</gene>
<proteinExistence type="predicted"/>
<comment type="caution">
    <text evidence="5">The sequence shown here is derived from an EMBL/GenBank/DDBJ whole genome shotgun (WGS) entry which is preliminary data.</text>
</comment>
<dbReference type="EMBL" id="JAVRIA010000007">
    <property type="protein sequence ID" value="MDT0559373.1"/>
    <property type="molecule type" value="Genomic_DNA"/>
</dbReference>
<evidence type="ECO:0000256" key="3">
    <source>
        <dbReference type="SAM" id="SignalP"/>
    </source>
</evidence>
<dbReference type="Pfam" id="PF02563">
    <property type="entry name" value="Poly_export"/>
    <property type="match status" value="1"/>
</dbReference>
<keyword evidence="1 3" id="KW-0732">Signal</keyword>
<dbReference type="InterPro" id="IPR003715">
    <property type="entry name" value="Poly_export_N"/>
</dbReference>
<evidence type="ECO:0000256" key="2">
    <source>
        <dbReference type="SAM" id="Phobius"/>
    </source>
</evidence>
<dbReference type="RefSeq" id="WP_311428136.1">
    <property type="nucleotide sequence ID" value="NZ_JAVRIA010000007.1"/>
</dbReference>
<keyword evidence="2" id="KW-0472">Membrane</keyword>
<name>A0ABU2YMI3_9FLAO</name>
<evidence type="ECO:0000259" key="4">
    <source>
        <dbReference type="Pfam" id="PF02563"/>
    </source>
</evidence>
<evidence type="ECO:0000313" key="5">
    <source>
        <dbReference type="EMBL" id="MDT0559373.1"/>
    </source>
</evidence>
<dbReference type="PROSITE" id="PS51257">
    <property type="entry name" value="PROKAR_LIPOPROTEIN"/>
    <property type="match status" value="1"/>
</dbReference>
<reference evidence="5 6" key="1">
    <citation type="submission" date="2023-09" db="EMBL/GenBank/DDBJ databases">
        <authorList>
            <person name="Rey-Velasco X."/>
        </authorList>
    </citation>
    <scope>NUCLEOTIDE SEQUENCE [LARGE SCALE GENOMIC DNA]</scope>
    <source>
        <strain evidence="5 6">W332</strain>
    </source>
</reference>
<feature type="transmembrane region" description="Helical" evidence="2">
    <location>
        <begin position="229"/>
        <end position="250"/>
    </location>
</feature>
<protein>
    <submittedName>
        <fullName evidence="5">Polysaccharide biosynthesis/export family protein</fullName>
    </submittedName>
</protein>
<dbReference type="PANTHER" id="PTHR33619">
    <property type="entry name" value="POLYSACCHARIDE EXPORT PROTEIN GFCE-RELATED"/>
    <property type="match status" value="1"/>
</dbReference>
<keyword evidence="2" id="KW-0812">Transmembrane</keyword>
<feature type="chain" id="PRO_5046157676" evidence="3">
    <location>
        <begin position="20"/>
        <end position="252"/>
    </location>
</feature>
<evidence type="ECO:0000256" key="1">
    <source>
        <dbReference type="ARBA" id="ARBA00022729"/>
    </source>
</evidence>
<dbReference type="Gene3D" id="3.10.560.10">
    <property type="entry name" value="Outer membrane lipoprotein wza domain like"/>
    <property type="match status" value="1"/>
</dbReference>
<evidence type="ECO:0000313" key="6">
    <source>
        <dbReference type="Proteomes" id="UP001259492"/>
    </source>
</evidence>
<keyword evidence="2" id="KW-1133">Transmembrane helix</keyword>
<dbReference type="Proteomes" id="UP001259492">
    <property type="component" value="Unassembled WGS sequence"/>
</dbReference>
<dbReference type="InterPro" id="IPR049712">
    <property type="entry name" value="Poly_export"/>
</dbReference>
<organism evidence="5 6">
    <name type="scientific">Microcosmobacter mediterraneus</name>
    <dbReference type="NCBI Taxonomy" id="3075607"/>
    <lineage>
        <taxon>Bacteria</taxon>
        <taxon>Pseudomonadati</taxon>
        <taxon>Bacteroidota</taxon>
        <taxon>Flavobacteriia</taxon>
        <taxon>Flavobacteriales</taxon>
        <taxon>Flavobacteriaceae</taxon>
        <taxon>Microcosmobacter</taxon>
    </lineage>
</organism>